<evidence type="ECO:0000256" key="6">
    <source>
        <dbReference type="ARBA" id="ARBA00022989"/>
    </source>
</evidence>
<dbReference type="InterPro" id="IPR035906">
    <property type="entry name" value="MetI-like_sf"/>
</dbReference>
<dbReference type="Pfam" id="PF00528">
    <property type="entry name" value="BPD_transp_1"/>
    <property type="match status" value="1"/>
</dbReference>
<feature type="domain" description="ABC transmembrane type-1" evidence="9">
    <location>
        <begin position="93"/>
        <end position="282"/>
    </location>
</feature>
<feature type="transmembrane region" description="Helical" evidence="8">
    <location>
        <begin position="165"/>
        <end position="185"/>
    </location>
</feature>
<evidence type="ECO:0000256" key="1">
    <source>
        <dbReference type="ARBA" id="ARBA00004429"/>
    </source>
</evidence>
<keyword evidence="6 8" id="KW-1133">Transmembrane helix</keyword>
<feature type="transmembrane region" description="Helical" evidence="8">
    <location>
        <begin position="130"/>
        <end position="153"/>
    </location>
</feature>
<evidence type="ECO:0000256" key="7">
    <source>
        <dbReference type="ARBA" id="ARBA00023136"/>
    </source>
</evidence>
<dbReference type="GO" id="GO:0055085">
    <property type="term" value="P:transmembrane transport"/>
    <property type="evidence" value="ECO:0007669"/>
    <property type="project" value="InterPro"/>
</dbReference>
<evidence type="ECO:0000313" key="11">
    <source>
        <dbReference type="Proteomes" id="UP000655208"/>
    </source>
</evidence>
<dbReference type="SUPFAM" id="SSF161098">
    <property type="entry name" value="MetI-like"/>
    <property type="match status" value="1"/>
</dbReference>
<comment type="subcellular location">
    <subcellularLocation>
        <location evidence="1">Cell inner membrane</location>
        <topology evidence="1">Multi-pass membrane protein</topology>
    </subcellularLocation>
    <subcellularLocation>
        <location evidence="8">Cell membrane</location>
        <topology evidence="8">Multi-pass membrane protein</topology>
    </subcellularLocation>
</comment>
<keyword evidence="5 8" id="KW-0812">Transmembrane</keyword>
<dbReference type="Gene3D" id="1.10.3720.10">
    <property type="entry name" value="MetI-like"/>
    <property type="match status" value="1"/>
</dbReference>
<dbReference type="AlphaFoldDB" id="A0A917WDD7"/>
<accession>A0A917WDD7</accession>
<reference evidence="10" key="2">
    <citation type="submission" date="2020-09" db="EMBL/GenBank/DDBJ databases">
        <authorList>
            <person name="Sun Q."/>
            <person name="Zhou Y."/>
        </authorList>
    </citation>
    <scope>NUCLEOTIDE SEQUENCE</scope>
    <source>
        <strain evidence="10">CGMCC 4.7308</strain>
    </source>
</reference>
<evidence type="ECO:0000256" key="8">
    <source>
        <dbReference type="RuleBase" id="RU363032"/>
    </source>
</evidence>
<sequence length="295" mass="31117">MTGEVTGTVTGTVPAAQTGGVTATAKAKGTGTVARHPFAVVAAVVVALLLVVPTLVVVPISFTGKASFVFPPDSWSLRWYGNLFSDSRWTSALRRSLWIALLSSVLATTVGTAASVGLTRWRRRRWAAAARALLLVPVFVPAIVLAIGIYTVFGSLGLLGTVTGFVLAHASLGVPFVVISVTAVLQSFDVQLERAAESLGAGRWAVFRQITLPLILPGVLAGALFAFVASFDEILVSLFIKSPFLETFPIRVYQSVDNDTDPTVAAASTLVLVVTTLVILVAVRISTLRTRRLGT</sequence>
<feature type="transmembrane region" description="Helical" evidence="8">
    <location>
        <begin position="38"/>
        <end position="62"/>
    </location>
</feature>
<evidence type="ECO:0000256" key="3">
    <source>
        <dbReference type="ARBA" id="ARBA00022475"/>
    </source>
</evidence>
<feature type="transmembrane region" description="Helical" evidence="8">
    <location>
        <begin position="206"/>
        <end position="229"/>
    </location>
</feature>
<keyword evidence="3" id="KW-1003">Cell membrane</keyword>
<feature type="transmembrane region" description="Helical" evidence="8">
    <location>
        <begin position="264"/>
        <end position="283"/>
    </location>
</feature>
<organism evidence="10 11">
    <name type="scientific">Nakamurella endophytica</name>
    <dbReference type="NCBI Taxonomy" id="1748367"/>
    <lineage>
        <taxon>Bacteria</taxon>
        <taxon>Bacillati</taxon>
        <taxon>Actinomycetota</taxon>
        <taxon>Actinomycetes</taxon>
        <taxon>Nakamurellales</taxon>
        <taxon>Nakamurellaceae</taxon>
        <taxon>Nakamurella</taxon>
    </lineage>
</organism>
<name>A0A917WDD7_9ACTN</name>
<dbReference type="PANTHER" id="PTHR43357">
    <property type="entry name" value="INNER MEMBRANE ABC TRANSPORTER PERMEASE PROTEIN YDCV"/>
    <property type="match status" value="1"/>
</dbReference>
<dbReference type="CDD" id="cd06261">
    <property type="entry name" value="TM_PBP2"/>
    <property type="match status" value="1"/>
</dbReference>
<evidence type="ECO:0000256" key="2">
    <source>
        <dbReference type="ARBA" id="ARBA00022448"/>
    </source>
</evidence>
<dbReference type="Proteomes" id="UP000655208">
    <property type="component" value="Unassembled WGS sequence"/>
</dbReference>
<dbReference type="EMBL" id="BMNA01000002">
    <property type="protein sequence ID" value="GGL94857.1"/>
    <property type="molecule type" value="Genomic_DNA"/>
</dbReference>
<keyword evidence="11" id="KW-1185">Reference proteome</keyword>
<keyword evidence="7 8" id="KW-0472">Membrane</keyword>
<gene>
    <name evidence="10" type="ORF">GCM10011594_13330</name>
</gene>
<protein>
    <submittedName>
        <fullName evidence="10">Polyamine ABC transporter permease</fullName>
    </submittedName>
</protein>
<evidence type="ECO:0000313" key="10">
    <source>
        <dbReference type="EMBL" id="GGL94857.1"/>
    </source>
</evidence>
<dbReference type="RefSeq" id="WP_268237979.1">
    <property type="nucleotide sequence ID" value="NZ_BMNA01000002.1"/>
</dbReference>
<comment type="caution">
    <text evidence="10">The sequence shown here is derived from an EMBL/GenBank/DDBJ whole genome shotgun (WGS) entry which is preliminary data.</text>
</comment>
<evidence type="ECO:0000259" key="9">
    <source>
        <dbReference type="PROSITE" id="PS50928"/>
    </source>
</evidence>
<dbReference type="PROSITE" id="PS50928">
    <property type="entry name" value="ABC_TM1"/>
    <property type="match status" value="1"/>
</dbReference>
<feature type="transmembrane region" description="Helical" evidence="8">
    <location>
        <begin position="97"/>
        <end position="118"/>
    </location>
</feature>
<keyword evidence="2 8" id="KW-0813">Transport</keyword>
<dbReference type="InterPro" id="IPR000515">
    <property type="entry name" value="MetI-like"/>
</dbReference>
<comment type="similarity">
    <text evidence="8">Belongs to the binding-protein-dependent transport system permease family.</text>
</comment>
<dbReference type="PANTHER" id="PTHR43357:SF4">
    <property type="entry name" value="INNER MEMBRANE ABC TRANSPORTER PERMEASE PROTEIN YDCV"/>
    <property type="match status" value="1"/>
</dbReference>
<dbReference type="GO" id="GO:0005886">
    <property type="term" value="C:plasma membrane"/>
    <property type="evidence" value="ECO:0007669"/>
    <property type="project" value="UniProtKB-SubCell"/>
</dbReference>
<evidence type="ECO:0000256" key="4">
    <source>
        <dbReference type="ARBA" id="ARBA00022519"/>
    </source>
</evidence>
<reference evidence="10" key="1">
    <citation type="journal article" date="2014" name="Int. J. Syst. Evol. Microbiol.">
        <title>Complete genome sequence of Corynebacterium casei LMG S-19264T (=DSM 44701T), isolated from a smear-ripened cheese.</title>
        <authorList>
            <consortium name="US DOE Joint Genome Institute (JGI-PGF)"/>
            <person name="Walter F."/>
            <person name="Albersmeier A."/>
            <person name="Kalinowski J."/>
            <person name="Ruckert C."/>
        </authorList>
    </citation>
    <scope>NUCLEOTIDE SEQUENCE</scope>
    <source>
        <strain evidence="10">CGMCC 4.7308</strain>
    </source>
</reference>
<evidence type="ECO:0000256" key="5">
    <source>
        <dbReference type="ARBA" id="ARBA00022692"/>
    </source>
</evidence>
<keyword evidence="4" id="KW-0997">Cell inner membrane</keyword>
<proteinExistence type="inferred from homology"/>